<feature type="compositionally biased region" description="Polar residues" evidence="1">
    <location>
        <begin position="26"/>
        <end position="36"/>
    </location>
</feature>
<organism evidence="2 3">
    <name type="scientific">Clavibacter michiganensis subsp. michiganensis</name>
    <dbReference type="NCBI Taxonomy" id="33013"/>
    <lineage>
        <taxon>Bacteria</taxon>
        <taxon>Bacillati</taxon>
        <taxon>Actinomycetota</taxon>
        <taxon>Actinomycetes</taxon>
        <taxon>Micrococcales</taxon>
        <taxon>Microbacteriaceae</taxon>
        <taxon>Clavibacter</taxon>
    </lineage>
</organism>
<dbReference type="Proteomes" id="UP000195062">
    <property type="component" value="Unassembled WGS sequence"/>
</dbReference>
<gene>
    <name evidence="2" type="ORF">CMMCAS07_02230</name>
</gene>
<evidence type="ECO:0000256" key="1">
    <source>
        <dbReference type="SAM" id="MobiDB-lite"/>
    </source>
</evidence>
<dbReference type="EMBL" id="MDHH01000001">
    <property type="protein sequence ID" value="OUE03738.1"/>
    <property type="molecule type" value="Genomic_DNA"/>
</dbReference>
<comment type="caution">
    <text evidence="2">The sequence shown here is derived from an EMBL/GenBank/DDBJ whole genome shotgun (WGS) entry which is preliminary data.</text>
</comment>
<evidence type="ECO:0000313" key="3">
    <source>
        <dbReference type="Proteomes" id="UP000195062"/>
    </source>
</evidence>
<sequence>MRPRVASSSSTEAADATPRSLALKPSENTRVIQTSVDPAGPPPVSTYTSVKVRRLRIAASVSTTLTAGRRAGITMYRKRWRMVTPSTAAAS</sequence>
<protein>
    <submittedName>
        <fullName evidence="2">Uncharacterized protein</fullName>
    </submittedName>
</protein>
<feature type="region of interest" description="Disordered" evidence="1">
    <location>
        <begin position="1"/>
        <end position="45"/>
    </location>
</feature>
<name>A0A251XL16_CLAMM</name>
<reference evidence="2 3" key="1">
    <citation type="submission" date="2016-08" db="EMBL/GenBank/DDBJ databases">
        <title>Genome sequence of Clavibacter michiganensis subsp. michiganensis strain CASJ007.</title>
        <authorList>
            <person name="Thapa S.P."/>
            <person name="Coaker G."/>
        </authorList>
    </citation>
    <scope>NUCLEOTIDE SEQUENCE [LARGE SCALE GENOMIC DNA]</scope>
    <source>
        <strain evidence="2">CASJ007</strain>
    </source>
</reference>
<proteinExistence type="predicted"/>
<accession>A0A251XL16</accession>
<dbReference type="AlphaFoldDB" id="A0A251XL16"/>
<feature type="compositionally biased region" description="Low complexity" evidence="1">
    <location>
        <begin position="1"/>
        <end position="17"/>
    </location>
</feature>
<keyword evidence="3" id="KW-1185">Reference proteome</keyword>
<evidence type="ECO:0000313" key="2">
    <source>
        <dbReference type="EMBL" id="OUE03738.1"/>
    </source>
</evidence>